<evidence type="ECO:0000256" key="2">
    <source>
        <dbReference type="ARBA" id="ARBA00022741"/>
    </source>
</evidence>
<dbReference type="GO" id="GO:0005524">
    <property type="term" value="F:ATP binding"/>
    <property type="evidence" value="ECO:0007669"/>
    <property type="project" value="UniProtKB-KW"/>
</dbReference>
<dbReference type="PROSITE" id="PS00211">
    <property type="entry name" value="ABC_TRANSPORTER_1"/>
    <property type="match status" value="1"/>
</dbReference>
<dbReference type="AlphaFoldDB" id="A0A6G4XJ13"/>
<dbReference type="CDD" id="cd03260">
    <property type="entry name" value="ABC_PstB_phosphate_transporter"/>
    <property type="match status" value="1"/>
</dbReference>
<dbReference type="PANTHER" id="PTHR43423:SF1">
    <property type="entry name" value="ABC TRANSPORTER I FAMILY MEMBER 17"/>
    <property type="match status" value="1"/>
</dbReference>
<dbReference type="GO" id="GO:0035435">
    <property type="term" value="P:phosphate ion transmembrane transport"/>
    <property type="evidence" value="ECO:0007669"/>
    <property type="project" value="InterPro"/>
</dbReference>
<dbReference type="SUPFAM" id="SSF52540">
    <property type="entry name" value="P-loop containing nucleoside triphosphate hydrolases"/>
    <property type="match status" value="1"/>
</dbReference>
<dbReference type="EMBL" id="JAAKZW010000043">
    <property type="protein sequence ID" value="NGO76694.1"/>
    <property type="molecule type" value="Genomic_DNA"/>
</dbReference>
<name>A0A6G4XJ13_9ACTN</name>
<keyword evidence="7" id="KW-1185">Reference proteome</keyword>
<gene>
    <name evidence="6" type="primary">pstB</name>
    <name evidence="6" type="ORF">G6045_13600</name>
</gene>
<evidence type="ECO:0000256" key="4">
    <source>
        <dbReference type="ARBA" id="ARBA00022967"/>
    </source>
</evidence>
<dbReference type="GO" id="GO:0016020">
    <property type="term" value="C:membrane"/>
    <property type="evidence" value="ECO:0007669"/>
    <property type="project" value="InterPro"/>
</dbReference>
<protein>
    <submittedName>
        <fullName evidence="6">Phosphate ABC transporter ATP-binding protein</fullName>
    </submittedName>
</protein>
<dbReference type="InterPro" id="IPR017871">
    <property type="entry name" value="ABC_transporter-like_CS"/>
</dbReference>
<dbReference type="InterPro" id="IPR027417">
    <property type="entry name" value="P-loop_NTPase"/>
</dbReference>
<keyword evidence="4" id="KW-1278">Translocase</keyword>
<accession>A0A6G4XJ13</accession>
<dbReference type="SMART" id="SM00382">
    <property type="entry name" value="AAA"/>
    <property type="match status" value="1"/>
</dbReference>
<dbReference type="NCBIfam" id="TIGR00972">
    <property type="entry name" value="3a0107s01c2"/>
    <property type="match status" value="1"/>
</dbReference>
<dbReference type="Proteomes" id="UP000481109">
    <property type="component" value="Unassembled WGS sequence"/>
</dbReference>
<sequence length="282" mass="31290">MPPPSDPPGGTRTPQVSYRQARPLAGAVFEVGGLSVFYGDHEAVRDVNLSIGHRQITAMIGPSGCGKSTVLRCFNRMNDLIPHARVAGKIHYHSEDLYGREVDPIEVRRRIGMVFQKPNPFPKSIYDNIAYGPRVGGFKGNLDDLVEETLTHAALWDEVKDKLKTSALALSGGQQQRLCIARTIAVQPEVILMDEPCSALDPIATAKIEDLMEKLAEEFTIIVVTHNMQQAARVSHRTAFFTADVDDKGERHGRLIEYDETSRIFSNPSDNRTEDYISGRFG</sequence>
<dbReference type="PANTHER" id="PTHR43423">
    <property type="entry name" value="ABC TRANSPORTER I FAMILY MEMBER 17"/>
    <property type="match status" value="1"/>
</dbReference>
<dbReference type="InterPro" id="IPR003593">
    <property type="entry name" value="AAA+_ATPase"/>
</dbReference>
<evidence type="ECO:0000313" key="7">
    <source>
        <dbReference type="Proteomes" id="UP000481109"/>
    </source>
</evidence>
<comment type="caution">
    <text evidence="6">The sequence shown here is derived from an EMBL/GenBank/DDBJ whole genome shotgun (WGS) entry which is preliminary data.</text>
</comment>
<dbReference type="Pfam" id="PF00005">
    <property type="entry name" value="ABC_tran"/>
    <property type="match status" value="1"/>
</dbReference>
<feature type="domain" description="ABC transporter" evidence="5">
    <location>
        <begin position="29"/>
        <end position="268"/>
    </location>
</feature>
<keyword evidence="2" id="KW-0547">Nucleotide-binding</keyword>
<proteinExistence type="predicted"/>
<evidence type="ECO:0000259" key="5">
    <source>
        <dbReference type="PROSITE" id="PS50893"/>
    </source>
</evidence>
<dbReference type="RefSeq" id="WP_165332189.1">
    <property type="nucleotide sequence ID" value="NZ_JAAKZW010000043.1"/>
</dbReference>
<dbReference type="InterPro" id="IPR003439">
    <property type="entry name" value="ABC_transporter-like_ATP-bd"/>
</dbReference>
<dbReference type="InterPro" id="IPR005670">
    <property type="entry name" value="PstB-like"/>
</dbReference>
<evidence type="ECO:0000313" key="6">
    <source>
        <dbReference type="EMBL" id="NGO76694.1"/>
    </source>
</evidence>
<dbReference type="GO" id="GO:0016887">
    <property type="term" value="F:ATP hydrolysis activity"/>
    <property type="evidence" value="ECO:0007669"/>
    <property type="project" value="InterPro"/>
</dbReference>
<reference evidence="6 7" key="1">
    <citation type="submission" date="2020-02" db="EMBL/GenBank/DDBJ databases">
        <title>Whole-genome analyses of novel actinobacteria.</title>
        <authorList>
            <person name="Sahin N."/>
            <person name="Tokatli A."/>
        </authorList>
    </citation>
    <scope>NUCLEOTIDE SEQUENCE [LARGE SCALE GENOMIC DNA]</scope>
    <source>
        <strain evidence="6 7">YC504</strain>
    </source>
</reference>
<organism evidence="6 7">
    <name type="scientific">Streptomyces mesophilus</name>
    <dbReference type="NCBI Taxonomy" id="1775132"/>
    <lineage>
        <taxon>Bacteria</taxon>
        <taxon>Bacillati</taxon>
        <taxon>Actinomycetota</taxon>
        <taxon>Actinomycetes</taxon>
        <taxon>Kitasatosporales</taxon>
        <taxon>Streptomycetaceae</taxon>
        <taxon>Streptomyces</taxon>
    </lineage>
</organism>
<evidence type="ECO:0000256" key="1">
    <source>
        <dbReference type="ARBA" id="ARBA00022448"/>
    </source>
</evidence>
<dbReference type="GO" id="GO:0005315">
    <property type="term" value="F:phosphate transmembrane transporter activity"/>
    <property type="evidence" value="ECO:0007669"/>
    <property type="project" value="InterPro"/>
</dbReference>
<keyword evidence="3 6" id="KW-0067">ATP-binding</keyword>
<dbReference type="Gene3D" id="3.40.50.300">
    <property type="entry name" value="P-loop containing nucleotide triphosphate hydrolases"/>
    <property type="match status" value="1"/>
</dbReference>
<dbReference type="PROSITE" id="PS50893">
    <property type="entry name" value="ABC_TRANSPORTER_2"/>
    <property type="match status" value="1"/>
</dbReference>
<keyword evidence="1" id="KW-0813">Transport</keyword>
<evidence type="ECO:0000256" key="3">
    <source>
        <dbReference type="ARBA" id="ARBA00022840"/>
    </source>
</evidence>